<dbReference type="Proteomes" id="UP000183832">
    <property type="component" value="Unassembled WGS sequence"/>
</dbReference>
<evidence type="ECO:0000313" key="1">
    <source>
        <dbReference type="EMBL" id="CRL04947.1"/>
    </source>
</evidence>
<gene>
    <name evidence="1" type="ORF">CLUMA_CG018610</name>
</gene>
<dbReference type="EMBL" id="CVRI01000064">
    <property type="protein sequence ID" value="CRL04947.1"/>
    <property type="molecule type" value="Genomic_DNA"/>
</dbReference>
<reference evidence="1 2" key="1">
    <citation type="submission" date="2015-04" db="EMBL/GenBank/DDBJ databases">
        <authorList>
            <person name="Syromyatnikov M.Y."/>
            <person name="Popov V.N."/>
        </authorList>
    </citation>
    <scope>NUCLEOTIDE SEQUENCE [LARGE SCALE GENOMIC DNA]</scope>
</reference>
<name>A0A1J1IXE9_9DIPT</name>
<keyword evidence="2" id="KW-1185">Reference proteome</keyword>
<protein>
    <submittedName>
        <fullName evidence="1">CLUMA_CG018610, isoform A</fullName>
    </submittedName>
</protein>
<proteinExistence type="predicted"/>
<dbReference type="AlphaFoldDB" id="A0A1J1IXE9"/>
<organism evidence="1 2">
    <name type="scientific">Clunio marinus</name>
    <dbReference type="NCBI Taxonomy" id="568069"/>
    <lineage>
        <taxon>Eukaryota</taxon>
        <taxon>Metazoa</taxon>
        <taxon>Ecdysozoa</taxon>
        <taxon>Arthropoda</taxon>
        <taxon>Hexapoda</taxon>
        <taxon>Insecta</taxon>
        <taxon>Pterygota</taxon>
        <taxon>Neoptera</taxon>
        <taxon>Endopterygota</taxon>
        <taxon>Diptera</taxon>
        <taxon>Nematocera</taxon>
        <taxon>Chironomoidea</taxon>
        <taxon>Chironomidae</taxon>
        <taxon>Clunio</taxon>
    </lineage>
</organism>
<evidence type="ECO:0000313" key="2">
    <source>
        <dbReference type="Proteomes" id="UP000183832"/>
    </source>
</evidence>
<sequence length="70" mass="7980">MISYEMMIKPQKTLTHHSNPWLLSSHLKCFNNTASCVQFNRFSTAESPSQKNRHLEALFGNIPGNIFTPS</sequence>
<accession>A0A1J1IXE9</accession>